<keyword evidence="3" id="KW-0333">Golgi apparatus</keyword>
<evidence type="ECO:0000256" key="2">
    <source>
        <dbReference type="ARBA" id="ARBA00008986"/>
    </source>
</evidence>
<dbReference type="GO" id="GO:0005794">
    <property type="term" value="C:Golgi apparatus"/>
    <property type="evidence" value="ECO:0007669"/>
    <property type="project" value="UniProtKB-SubCell"/>
</dbReference>
<dbReference type="PANTHER" id="PTHR31682">
    <property type="entry name" value="UDP-ARABINOSE MUTASE"/>
    <property type="match status" value="1"/>
</dbReference>
<keyword evidence="4" id="KW-0961">Cell wall biogenesis/degradation</keyword>
<dbReference type="InterPro" id="IPR037595">
    <property type="entry name" value="RGP_fam"/>
</dbReference>
<dbReference type="EMBL" id="LR746268">
    <property type="protein sequence ID" value="CAA7396142.1"/>
    <property type="molecule type" value="Genomic_DNA"/>
</dbReference>
<protein>
    <submittedName>
        <fullName evidence="5">Uncharacterized protein</fullName>
    </submittedName>
</protein>
<organism evidence="5 6">
    <name type="scientific">Spirodela intermedia</name>
    <name type="common">Intermediate duckweed</name>
    <dbReference type="NCBI Taxonomy" id="51605"/>
    <lineage>
        <taxon>Eukaryota</taxon>
        <taxon>Viridiplantae</taxon>
        <taxon>Streptophyta</taxon>
        <taxon>Embryophyta</taxon>
        <taxon>Tracheophyta</taxon>
        <taxon>Spermatophyta</taxon>
        <taxon>Magnoliopsida</taxon>
        <taxon>Liliopsida</taxon>
        <taxon>Araceae</taxon>
        <taxon>Lemnoideae</taxon>
        <taxon>Spirodela</taxon>
    </lineage>
</organism>
<keyword evidence="6" id="KW-1185">Reference proteome</keyword>
<proteinExistence type="inferred from homology"/>
<gene>
    <name evidence="5" type="ORF">SI8410_05006805</name>
</gene>
<sequence length="335" mass="36081">MFPEIDPSEVDVVIAALQPDLTSFMEEWRPIISPFHILIVKDPDLEEDLRIPHGFDHQIYTRSDIRRIAGAAPIDFSGSSCRHFGFLVSGKKFVVSIDGDCLPARDGGGHPIDAVEQHLSNLRSPATPFFFNTLYDPYRAGADFVRGYPFSMRTGVQCVLSSGLSRDPGDCRYVDAVLTVPARAMMVVAGGNLAFNRAALGPALLPGFNLPGGGARWEAMAEIWCGLCAKLVSDHLGHGVKSGLPYVWRPSAAAATTAGVGGSGGMAEAAEQAVVSFFQTVRLPRTAVVAEDCVMELAKLVREQLGKSDGVFLQVAEAMAEWVKLWKAVESSRSS</sequence>
<evidence type="ECO:0000256" key="4">
    <source>
        <dbReference type="ARBA" id="ARBA00023316"/>
    </source>
</evidence>
<dbReference type="GO" id="GO:0005829">
    <property type="term" value="C:cytosol"/>
    <property type="evidence" value="ECO:0007669"/>
    <property type="project" value="TreeGrafter"/>
</dbReference>
<comment type="similarity">
    <text evidence="2">Belongs to the RGP family.</text>
</comment>
<dbReference type="GO" id="GO:0033356">
    <property type="term" value="P:UDP-L-arabinose metabolic process"/>
    <property type="evidence" value="ECO:0007669"/>
    <property type="project" value="TreeGrafter"/>
</dbReference>
<evidence type="ECO:0000313" key="6">
    <source>
        <dbReference type="Proteomes" id="UP000663760"/>
    </source>
</evidence>
<evidence type="ECO:0000256" key="3">
    <source>
        <dbReference type="ARBA" id="ARBA00023034"/>
    </source>
</evidence>
<name>A0A7I8KF33_SPIIN</name>
<dbReference type="AlphaFoldDB" id="A0A7I8KF33"/>
<evidence type="ECO:0000256" key="1">
    <source>
        <dbReference type="ARBA" id="ARBA00004555"/>
    </source>
</evidence>
<dbReference type="Pfam" id="PF03214">
    <property type="entry name" value="RGP"/>
    <property type="match status" value="1"/>
</dbReference>
<comment type="subcellular location">
    <subcellularLocation>
        <location evidence="1">Golgi apparatus</location>
    </subcellularLocation>
</comment>
<dbReference type="Proteomes" id="UP000663760">
    <property type="component" value="Chromosome 5"/>
</dbReference>
<reference evidence="5" key="1">
    <citation type="submission" date="2020-02" db="EMBL/GenBank/DDBJ databases">
        <authorList>
            <person name="Scholz U."/>
            <person name="Mascher M."/>
            <person name="Fiebig A."/>
        </authorList>
    </citation>
    <scope>NUCLEOTIDE SEQUENCE</scope>
</reference>
<dbReference type="OrthoDB" id="1020896at2759"/>
<evidence type="ECO:0000313" key="5">
    <source>
        <dbReference type="EMBL" id="CAA7396142.1"/>
    </source>
</evidence>
<accession>A0A7I8KF33</accession>
<dbReference type="GO" id="GO:0071555">
    <property type="term" value="P:cell wall organization"/>
    <property type="evidence" value="ECO:0007669"/>
    <property type="project" value="UniProtKB-KW"/>
</dbReference>
<dbReference type="GO" id="GO:0052691">
    <property type="term" value="F:UDP-arabinopyranose mutase activity"/>
    <property type="evidence" value="ECO:0007669"/>
    <property type="project" value="TreeGrafter"/>
</dbReference>
<dbReference type="PANTHER" id="PTHR31682:SF4">
    <property type="entry name" value="UDP-ARABINOPYRANOSE MUTASE 5-RELATED"/>
    <property type="match status" value="1"/>
</dbReference>
<dbReference type="GO" id="GO:0009506">
    <property type="term" value="C:plasmodesma"/>
    <property type="evidence" value="ECO:0007669"/>
    <property type="project" value="TreeGrafter"/>
</dbReference>